<dbReference type="InterPro" id="IPR032866">
    <property type="entry name" value="Prok_Ub"/>
</dbReference>
<dbReference type="AlphaFoldDB" id="A0A1I4Z2L6"/>
<dbReference type="Pfam" id="PF14454">
    <property type="entry name" value="Prok_Ub"/>
    <property type="match status" value="1"/>
</dbReference>
<dbReference type="InterPro" id="IPR022289">
    <property type="entry name" value="PRTRC_protein-C"/>
</dbReference>
<dbReference type="EMBL" id="FOUT01000013">
    <property type="protein sequence ID" value="SFN44492.1"/>
    <property type="molecule type" value="Genomic_DNA"/>
</dbReference>
<organism evidence="1 2">
    <name type="scientific">Flavobacterium succinicans</name>
    <dbReference type="NCBI Taxonomy" id="29536"/>
    <lineage>
        <taxon>Bacteria</taxon>
        <taxon>Pseudomonadati</taxon>
        <taxon>Bacteroidota</taxon>
        <taxon>Flavobacteriia</taxon>
        <taxon>Flavobacteriales</taxon>
        <taxon>Flavobacteriaceae</taxon>
        <taxon>Flavobacterium</taxon>
    </lineage>
</organism>
<protein>
    <submittedName>
        <fullName evidence="1">PRTRC system protein C</fullName>
    </submittedName>
</protein>
<name>A0A1I4Z2L6_9FLAO</name>
<accession>A0A1I4Z2L6</accession>
<reference evidence="2" key="1">
    <citation type="submission" date="2016-10" db="EMBL/GenBank/DDBJ databases">
        <authorList>
            <person name="Varghese N."/>
            <person name="Submissions S."/>
        </authorList>
    </citation>
    <scope>NUCLEOTIDE SEQUENCE [LARGE SCALE GENOMIC DNA]</scope>
    <source>
        <strain evidence="2">DSM 4002</strain>
    </source>
</reference>
<evidence type="ECO:0000313" key="2">
    <source>
        <dbReference type="Proteomes" id="UP000182961"/>
    </source>
</evidence>
<proteinExistence type="predicted"/>
<dbReference type="NCBIfam" id="TIGR03738">
    <property type="entry name" value="PRTRC_C"/>
    <property type="match status" value="1"/>
</dbReference>
<sequence length="78" mass="9014">MQNPRVMLLATQLERVFILKDKGQDIRLTDPEPRWSVEAVLNFYANTYPILTTAKISAPIIRDDRIEYKFESVMGTKG</sequence>
<gene>
    <name evidence="1" type="ORF">SAMN05444143_11363</name>
</gene>
<dbReference type="Proteomes" id="UP000182961">
    <property type="component" value="Unassembled WGS sequence"/>
</dbReference>
<dbReference type="eggNOG" id="ENOG5033B33">
    <property type="taxonomic scope" value="Bacteria"/>
</dbReference>
<keyword evidence="2" id="KW-1185">Reference proteome</keyword>
<evidence type="ECO:0000313" key="1">
    <source>
        <dbReference type="EMBL" id="SFN44492.1"/>
    </source>
</evidence>